<dbReference type="AlphaFoldDB" id="A0A1E7QKT0"/>
<dbReference type="InterPro" id="IPR050090">
    <property type="entry name" value="Tyrosine_recombinase_XerCD"/>
</dbReference>
<evidence type="ECO:0000259" key="5">
    <source>
        <dbReference type="PROSITE" id="PS51898"/>
    </source>
</evidence>
<dbReference type="PROSITE" id="PS51900">
    <property type="entry name" value="CB"/>
    <property type="match status" value="1"/>
</dbReference>
<dbReference type="Proteomes" id="UP000175679">
    <property type="component" value="Unassembled WGS sequence"/>
</dbReference>
<keyword evidence="1" id="KW-0229">DNA integration</keyword>
<dbReference type="Pfam" id="PF02899">
    <property type="entry name" value="Phage_int_SAM_1"/>
    <property type="match status" value="1"/>
</dbReference>
<accession>A0A1E7QKT0</accession>
<dbReference type="InterPro" id="IPR011010">
    <property type="entry name" value="DNA_brk_join_enz"/>
</dbReference>
<organism evidence="7 8">
    <name type="scientific">Wolbachia pipientis</name>
    <dbReference type="NCBI Taxonomy" id="955"/>
    <lineage>
        <taxon>Bacteria</taxon>
        <taxon>Pseudomonadati</taxon>
        <taxon>Pseudomonadota</taxon>
        <taxon>Alphaproteobacteria</taxon>
        <taxon>Rickettsiales</taxon>
        <taxon>Anaplasmataceae</taxon>
        <taxon>Wolbachieae</taxon>
        <taxon>Wolbachia</taxon>
    </lineage>
</organism>
<comment type="caution">
    <text evidence="7">The sequence shown here is derived from an EMBL/GenBank/DDBJ whole genome shotgun (WGS) entry which is preliminary data.</text>
</comment>
<dbReference type="InterPro" id="IPR010998">
    <property type="entry name" value="Integrase_recombinase_N"/>
</dbReference>
<dbReference type="RefSeq" id="WP_070064983.1">
    <property type="nucleotide sequence ID" value="NZ_MJMG01000005.1"/>
</dbReference>
<dbReference type="GO" id="GO:0003677">
    <property type="term" value="F:DNA binding"/>
    <property type="evidence" value="ECO:0007669"/>
    <property type="project" value="UniProtKB-UniRule"/>
</dbReference>
<dbReference type="OrthoDB" id="9801717at2"/>
<protein>
    <submittedName>
        <fullName evidence="7">Integrase</fullName>
    </submittedName>
</protein>
<feature type="domain" description="Core-binding (CB)" evidence="6">
    <location>
        <begin position="1"/>
        <end position="92"/>
    </location>
</feature>
<evidence type="ECO:0000256" key="1">
    <source>
        <dbReference type="ARBA" id="ARBA00022908"/>
    </source>
</evidence>
<dbReference type="InterPro" id="IPR004107">
    <property type="entry name" value="Integrase_SAM-like_N"/>
</dbReference>
<sequence>MELSSVISTWYNWLKFHRSYSVNTLESYMRDTKDLINFLGMHIGEEVTIETLSKLSIPELRSWLSFRYTRGVNARSNLRALSVIRNFFTYLNNNYSIDNKAVFSLSRPVRRKTLPKALSIYDIKTLLDGMKLSNFGEPWIIKRDIAIIILLYGTGLRISEALSIKANDINNDELIISGKGSRQRQVFILPVVKKYIQEYAKSCPYLSTDGPLFLGARGKKLGRTYFANRLQKIRRILNLPEILSPHALRHSFATHLLHKDVDIRSIQQLLGHINLETTEIYTHLNYNEIFEMYKNFQKTHKSNS</sequence>
<dbReference type="Pfam" id="PF00589">
    <property type="entry name" value="Phage_integrase"/>
    <property type="match status" value="1"/>
</dbReference>
<dbReference type="InterPro" id="IPR013762">
    <property type="entry name" value="Integrase-like_cat_sf"/>
</dbReference>
<dbReference type="SUPFAM" id="SSF56349">
    <property type="entry name" value="DNA breaking-rejoining enzymes"/>
    <property type="match status" value="1"/>
</dbReference>
<feature type="domain" description="Tyr recombinase" evidence="5">
    <location>
        <begin position="113"/>
        <end position="294"/>
    </location>
</feature>
<dbReference type="EMBL" id="MJMG01000005">
    <property type="protein sequence ID" value="OEY86814.1"/>
    <property type="molecule type" value="Genomic_DNA"/>
</dbReference>
<dbReference type="InterPro" id="IPR044068">
    <property type="entry name" value="CB"/>
</dbReference>
<keyword evidence="3" id="KW-0233">DNA recombination</keyword>
<keyword evidence="8" id="KW-1185">Reference proteome</keyword>
<name>A0A1E7QKT0_WOLPI</name>
<dbReference type="Gene3D" id="1.10.150.130">
    <property type="match status" value="1"/>
</dbReference>
<dbReference type="InterPro" id="IPR002104">
    <property type="entry name" value="Integrase_catalytic"/>
</dbReference>
<dbReference type="PANTHER" id="PTHR30349">
    <property type="entry name" value="PHAGE INTEGRASE-RELATED"/>
    <property type="match status" value="1"/>
</dbReference>
<evidence type="ECO:0000256" key="4">
    <source>
        <dbReference type="PROSITE-ProRule" id="PRU01248"/>
    </source>
</evidence>
<evidence type="ECO:0000313" key="7">
    <source>
        <dbReference type="EMBL" id="OEY86814.1"/>
    </source>
</evidence>
<evidence type="ECO:0000259" key="6">
    <source>
        <dbReference type="PROSITE" id="PS51900"/>
    </source>
</evidence>
<gene>
    <name evidence="7" type="ORF">BIY23_02170</name>
</gene>
<dbReference type="PANTHER" id="PTHR30349:SF90">
    <property type="entry name" value="TYROSINE RECOMBINASE XERD"/>
    <property type="match status" value="1"/>
</dbReference>
<dbReference type="PROSITE" id="PS51898">
    <property type="entry name" value="TYR_RECOMBINASE"/>
    <property type="match status" value="1"/>
</dbReference>
<evidence type="ECO:0000256" key="2">
    <source>
        <dbReference type="ARBA" id="ARBA00023125"/>
    </source>
</evidence>
<dbReference type="GO" id="GO:0006310">
    <property type="term" value="P:DNA recombination"/>
    <property type="evidence" value="ECO:0007669"/>
    <property type="project" value="UniProtKB-KW"/>
</dbReference>
<evidence type="ECO:0000313" key="8">
    <source>
        <dbReference type="Proteomes" id="UP000175679"/>
    </source>
</evidence>
<evidence type="ECO:0000256" key="3">
    <source>
        <dbReference type="ARBA" id="ARBA00023172"/>
    </source>
</evidence>
<dbReference type="GO" id="GO:0015074">
    <property type="term" value="P:DNA integration"/>
    <property type="evidence" value="ECO:0007669"/>
    <property type="project" value="UniProtKB-KW"/>
</dbReference>
<dbReference type="Gene3D" id="1.10.443.10">
    <property type="entry name" value="Intergrase catalytic core"/>
    <property type="match status" value="1"/>
</dbReference>
<keyword evidence="2 4" id="KW-0238">DNA-binding</keyword>
<reference evidence="7 8" key="1">
    <citation type="submission" date="2016-09" db="EMBL/GenBank/DDBJ databases">
        <title>Genomic evidence for plant-parasitic nematodes as the earliest Wolbachia hosts.</title>
        <authorList>
            <person name="Brown A.M."/>
            <person name="Wasala S.K."/>
            <person name="Howe D.K."/>
            <person name="Peetz A.B."/>
            <person name="Zasada I.A."/>
            <person name="Denver D.R."/>
        </authorList>
    </citation>
    <scope>NUCLEOTIDE SEQUENCE [LARGE SCALE GENOMIC DNA]</scope>
    <source>
        <strain evidence="8">wPpe</strain>
    </source>
</reference>
<proteinExistence type="predicted"/>